<dbReference type="Proteomes" id="UP000002791">
    <property type="component" value="Chromosome"/>
</dbReference>
<dbReference type="AlphaFoldDB" id="H5XES3"/>
<keyword evidence="2" id="KW-0812">Transmembrane</keyword>
<evidence type="ECO:0008006" key="5">
    <source>
        <dbReference type="Google" id="ProtNLM"/>
    </source>
</evidence>
<name>H5XES3_9PSEU</name>
<feature type="region of interest" description="Disordered" evidence="1">
    <location>
        <begin position="1"/>
        <end position="23"/>
    </location>
</feature>
<keyword evidence="4" id="KW-1185">Reference proteome</keyword>
<feature type="transmembrane region" description="Helical" evidence="2">
    <location>
        <begin position="35"/>
        <end position="53"/>
    </location>
</feature>
<sequence>MRQRETLPAVTDAADPSTSTAVPARDDRLHQPWRLAVAAVELVLAVAAGWAATWCWGSAVTTVTIHADDGTELVSHVYEGNWIGLAFVAAAVAGLLLVDGARQIVLGVRTRRRRRRRVSPQARPADAR</sequence>
<gene>
    <name evidence="3" type="ORF">SaccyDRAFT_0368</name>
</gene>
<dbReference type="eggNOG" id="ENOG502ZNYM">
    <property type="taxonomic scope" value="Bacteria"/>
</dbReference>
<keyword evidence="2" id="KW-1133">Transmembrane helix</keyword>
<dbReference type="STRING" id="882082.SaccyDRAFT_0368"/>
<dbReference type="RefSeq" id="WP_005453067.1">
    <property type="nucleotide sequence ID" value="NZ_CM001440.1"/>
</dbReference>
<proteinExistence type="predicted"/>
<dbReference type="EMBL" id="CM001440">
    <property type="protein sequence ID" value="EHR59302.1"/>
    <property type="molecule type" value="Genomic_DNA"/>
</dbReference>
<accession>H5XES3</accession>
<evidence type="ECO:0000256" key="2">
    <source>
        <dbReference type="SAM" id="Phobius"/>
    </source>
</evidence>
<organism evidence="3 4">
    <name type="scientific">Saccharomonospora cyanea NA-134</name>
    <dbReference type="NCBI Taxonomy" id="882082"/>
    <lineage>
        <taxon>Bacteria</taxon>
        <taxon>Bacillati</taxon>
        <taxon>Actinomycetota</taxon>
        <taxon>Actinomycetes</taxon>
        <taxon>Pseudonocardiales</taxon>
        <taxon>Pseudonocardiaceae</taxon>
        <taxon>Saccharomonospora</taxon>
    </lineage>
</organism>
<feature type="transmembrane region" description="Helical" evidence="2">
    <location>
        <begin position="82"/>
        <end position="108"/>
    </location>
</feature>
<reference evidence="3 4" key="1">
    <citation type="submission" date="2011-11" db="EMBL/GenBank/DDBJ databases">
        <title>The Noncontiguous Finished sequence of Saccharomonospora cyanea NA-134.</title>
        <authorList>
            <consortium name="US DOE Joint Genome Institute"/>
            <person name="Lucas S."/>
            <person name="Han J."/>
            <person name="Lapidus A."/>
            <person name="Cheng J.-F."/>
            <person name="Goodwin L."/>
            <person name="Pitluck S."/>
            <person name="Peters L."/>
            <person name="Ovchinnikova G."/>
            <person name="Lu M."/>
            <person name="Detter J.C."/>
            <person name="Han C."/>
            <person name="Tapia R."/>
            <person name="Land M."/>
            <person name="Hauser L."/>
            <person name="Kyrpides N."/>
            <person name="Ivanova N."/>
            <person name="Pagani I."/>
            <person name="Brambilla E.-M."/>
            <person name="Klenk H.-P."/>
            <person name="Woyke T."/>
        </authorList>
    </citation>
    <scope>NUCLEOTIDE SEQUENCE [LARGE SCALE GENOMIC DNA]</scope>
    <source>
        <strain evidence="3 4">NA-134</strain>
    </source>
</reference>
<keyword evidence="2" id="KW-0472">Membrane</keyword>
<evidence type="ECO:0000313" key="4">
    <source>
        <dbReference type="Proteomes" id="UP000002791"/>
    </source>
</evidence>
<evidence type="ECO:0000256" key="1">
    <source>
        <dbReference type="SAM" id="MobiDB-lite"/>
    </source>
</evidence>
<evidence type="ECO:0000313" key="3">
    <source>
        <dbReference type="EMBL" id="EHR59302.1"/>
    </source>
</evidence>
<protein>
    <recommendedName>
        <fullName evidence="5">Transmembrane protein</fullName>
    </recommendedName>
</protein>
<dbReference type="HOGENOM" id="CLU_153016_0_1_11"/>